<evidence type="ECO:0000313" key="2">
    <source>
        <dbReference type="EMBL" id="KAK4045185.1"/>
    </source>
</evidence>
<comment type="caution">
    <text evidence="2">The sequence shown here is derived from an EMBL/GenBank/DDBJ whole genome shotgun (WGS) entry which is preliminary data.</text>
</comment>
<feature type="compositionally biased region" description="Low complexity" evidence="1">
    <location>
        <begin position="192"/>
        <end position="234"/>
    </location>
</feature>
<name>A0ABR0B9C7_9CRUS</name>
<gene>
    <name evidence="2" type="ORF">OUZ56_032593</name>
</gene>
<feature type="compositionally biased region" description="Low complexity" evidence="1">
    <location>
        <begin position="462"/>
        <end position="475"/>
    </location>
</feature>
<feature type="compositionally biased region" description="Basic residues" evidence="1">
    <location>
        <begin position="235"/>
        <end position="248"/>
    </location>
</feature>
<feature type="region of interest" description="Disordered" evidence="1">
    <location>
        <begin position="847"/>
        <end position="880"/>
    </location>
</feature>
<dbReference type="EMBL" id="JAOYFB010000041">
    <property type="protein sequence ID" value="KAK4045185.1"/>
    <property type="molecule type" value="Genomic_DNA"/>
</dbReference>
<accession>A0ABR0B9C7</accession>
<sequence>MAALRAVRDAWVDALAAELELPATDEAGRTTARTKGREALAAVLKPAPNALSITTRLSALHEAAWSKAEKASKSERKVALERAVSTVDGAVQGTAQKDAREAAEKLALVADDLFRVIAHPEHAAGATTGAGTASVNGDTQREADRTMLLEGGEQLHHFGSLGHDLGEIVTAYLKRFDDAHAKGTTPMPPSPRRTSPSASTSRIPPSARADGAAAAVVVANRAAAIPRRGPAKAASRPRRRRPSKRRPARSIASRRITRNSSERPTKPSRTALPPTTKKRPPKRARRRRSSSARRSSGSPPSAAAATRGPKRGRGPRSGEQVARNLEEGNVGDAEKRADSALQMLEEAKQKARRERMYGGNDAEKRIQEAATALEEAQRWSAAQKQEQSQKAAARARSSGELGKRADEEGKLADRMKNARKSGEGKALPDQANDALAQAEAAARRAQKALEKGDPSEAEAAQKEAQAALEAAQKALGNDGKSPKSPNDRDGDGTTAGHADIPGKEAHKGPEDFRRRVLEGLAGGRSDAADGSNGADAPPSIATELAQRSLNAAHEHIVDHSFAKAAEELASSRVGDGPVVRLERGRLALFEERCDEAAKLLIAADVAPIADAKDLLEIAQGCARVTAATPQRFDAASNISIRFQDPDDEALYPLLLETAIAAKAMLTKELGVDWPSTLRITVVRDHLSLSAMTGLPYESARTTGTVAVAKWGRVTLLSPRAPRHGYSFRDTLTHELTHLAVTRATADRAPLWLQEGLAKRQEIRWRAPGPYDARISPEAVAKRGETLGLTLPLDRLGPSIAMLPSADQAVVVFAEVTSFVKYLFASQPEGTVAKVLLALRNEPEPLAGHDADAGAASTGAGAASTGAGAASTGTGASGPAASGRVEAAMKAATGVGLVEWDKRWHAWLATQNAPLSATIGLQQKPDPSLEQVGEKSRLATLLLARGHAAAAAQELAAIAGKAEDDAALRTLEPAPSRRTEKPRRRERFWPIRPPSSTPTAPISRSAGALARPIASSLPSPPRPPKTRSASKPPADRSLPKATLPARSARRPSRGSSRSLTATDNFRNRIDLFEPSSVPSANRFVFAGPKGPDRVLGCEFASTSGPAETRRPQ</sequence>
<feature type="compositionally biased region" description="Low complexity" evidence="1">
    <location>
        <begin position="292"/>
        <end position="307"/>
    </location>
</feature>
<feature type="compositionally biased region" description="Basic residues" evidence="1">
    <location>
        <begin position="276"/>
        <end position="291"/>
    </location>
</feature>
<organism evidence="2 3">
    <name type="scientific">Daphnia magna</name>
    <dbReference type="NCBI Taxonomy" id="35525"/>
    <lineage>
        <taxon>Eukaryota</taxon>
        <taxon>Metazoa</taxon>
        <taxon>Ecdysozoa</taxon>
        <taxon>Arthropoda</taxon>
        <taxon>Crustacea</taxon>
        <taxon>Branchiopoda</taxon>
        <taxon>Diplostraca</taxon>
        <taxon>Cladocera</taxon>
        <taxon>Anomopoda</taxon>
        <taxon>Daphniidae</taxon>
        <taxon>Daphnia</taxon>
    </lineage>
</organism>
<feature type="region of interest" description="Disordered" evidence="1">
    <location>
        <begin position="180"/>
        <end position="511"/>
    </location>
</feature>
<protein>
    <submittedName>
        <fullName evidence="2">Uncharacterized protein</fullName>
    </submittedName>
</protein>
<feature type="compositionally biased region" description="Low complexity" evidence="1">
    <location>
        <begin position="852"/>
        <end position="880"/>
    </location>
</feature>
<keyword evidence="3" id="KW-1185">Reference proteome</keyword>
<evidence type="ECO:0000313" key="3">
    <source>
        <dbReference type="Proteomes" id="UP001234178"/>
    </source>
</evidence>
<dbReference type="Proteomes" id="UP001234178">
    <property type="component" value="Unassembled WGS sequence"/>
</dbReference>
<reference evidence="2 3" key="1">
    <citation type="journal article" date="2023" name="Nucleic Acids Res.">
        <title>The hologenome of Daphnia magna reveals possible DNA methylation and microbiome-mediated evolution of the host genome.</title>
        <authorList>
            <person name="Chaturvedi A."/>
            <person name="Li X."/>
            <person name="Dhandapani V."/>
            <person name="Marshall H."/>
            <person name="Kissane S."/>
            <person name="Cuenca-Cambronero M."/>
            <person name="Asole G."/>
            <person name="Calvet F."/>
            <person name="Ruiz-Romero M."/>
            <person name="Marangio P."/>
            <person name="Guigo R."/>
            <person name="Rago D."/>
            <person name="Mirbahai L."/>
            <person name="Eastwood N."/>
            <person name="Colbourne J.K."/>
            <person name="Zhou J."/>
            <person name="Mallon E."/>
            <person name="Orsini L."/>
        </authorList>
    </citation>
    <scope>NUCLEOTIDE SEQUENCE [LARGE SCALE GENOMIC DNA]</scope>
    <source>
        <strain evidence="2">LRV0_1</strain>
    </source>
</reference>
<feature type="region of interest" description="Disordered" evidence="1">
    <location>
        <begin position="968"/>
        <end position="1061"/>
    </location>
</feature>
<evidence type="ECO:0000256" key="1">
    <source>
        <dbReference type="SAM" id="MobiDB-lite"/>
    </source>
</evidence>
<feature type="compositionally biased region" description="Low complexity" evidence="1">
    <location>
        <begin position="380"/>
        <end position="398"/>
    </location>
</feature>
<proteinExistence type="predicted"/>
<feature type="compositionally biased region" description="Basic and acidic residues" evidence="1">
    <location>
        <begin position="500"/>
        <end position="511"/>
    </location>
</feature>
<feature type="compositionally biased region" description="Basic and acidic residues" evidence="1">
    <location>
        <begin position="401"/>
        <end position="423"/>
    </location>
</feature>